<keyword evidence="4" id="KW-0808">Transferase</keyword>
<organism evidence="4 5">
    <name type="scientific">Paenibacillus selenitireducens</name>
    <dbReference type="NCBI Taxonomy" id="1324314"/>
    <lineage>
        <taxon>Bacteria</taxon>
        <taxon>Bacillati</taxon>
        <taxon>Bacillota</taxon>
        <taxon>Bacilli</taxon>
        <taxon>Bacillales</taxon>
        <taxon>Paenibacillaceae</taxon>
        <taxon>Paenibacillus</taxon>
    </lineage>
</organism>
<comment type="caution">
    <text evidence="4">The sequence shown here is derived from an EMBL/GenBank/DDBJ whole genome shotgun (WGS) entry which is preliminary data.</text>
</comment>
<dbReference type="InterPro" id="IPR009057">
    <property type="entry name" value="Homeodomain-like_sf"/>
</dbReference>
<dbReference type="GO" id="GO:0016301">
    <property type="term" value="F:kinase activity"/>
    <property type="evidence" value="ECO:0007669"/>
    <property type="project" value="UniProtKB-KW"/>
</dbReference>
<dbReference type="Proteomes" id="UP000190188">
    <property type="component" value="Unassembled WGS sequence"/>
</dbReference>
<dbReference type="Gene3D" id="1.10.357.10">
    <property type="entry name" value="Tetracycline Repressor, domain 2"/>
    <property type="match status" value="1"/>
</dbReference>
<protein>
    <submittedName>
        <fullName evidence="4">Dihydroxyacetone kinase transcriptional activator DhaS</fullName>
    </submittedName>
</protein>
<dbReference type="RefSeq" id="WP_078498960.1">
    <property type="nucleotide sequence ID" value="NZ_MSZX01000004.1"/>
</dbReference>
<evidence type="ECO:0000256" key="1">
    <source>
        <dbReference type="ARBA" id="ARBA00023125"/>
    </source>
</evidence>
<dbReference type="InterPro" id="IPR039532">
    <property type="entry name" value="TetR_C_Firmicutes"/>
</dbReference>
<sequence length="186" mass="21860">MSVMTKKALSSSLKAMMERSSLDKITVKDLVADCGVNRQTFYYHFQDIYDLLSWIYKTEALDSIINYRTYDTWQQGFLKIFHYVLDNKKFCMCTYRSMGREHLELFLHQAVFELLMGVIEEVNANMQVRLEDKNFIANFYTYAFIGIMLEWIRNDMSGDPGIIIDRLSVLIEGDMEKAINKYVKSC</sequence>
<keyword evidence="1 2" id="KW-0238">DNA-binding</keyword>
<dbReference type="Pfam" id="PF14278">
    <property type="entry name" value="TetR_C_8"/>
    <property type="match status" value="1"/>
</dbReference>
<dbReference type="PANTHER" id="PTHR43479">
    <property type="entry name" value="ACREF/ENVCD OPERON REPRESSOR-RELATED"/>
    <property type="match status" value="1"/>
</dbReference>
<evidence type="ECO:0000313" key="5">
    <source>
        <dbReference type="Proteomes" id="UP000190188"/>
    </source>
</evidence>
<evidence type="ECO:0000256" key="2">
    <source>
        <dbReference type="PROSITE-ProRule" id="PRU00335"/>
    </source>
</evidence>
<dbReference type="OrthoDB" id="9810250at2"/>
<keyword evidence="5" id="KW-1185">Reference proteome</keyword>
<dbReference type="Pfam" id="PF00440">
    <property type="entry name" value="TetR_N"/>
    <property type="match status" value="1"/>
</dbReference>
<dbReference type="AlphaFoldDB" id="A0A1T2XFK2"/>
<proteinExistence type="predicted"/>
<evidence type="ECO:0000259" key="3">
    <source>
        <dbReference type="PROSITE" id="PS50977"/>
    </source>
</evidence>
<name>A0A1T2XFK2_9BACL</name>
<accession>A0A1T2XFK2</accession>
<feature type="domain" description="HTH tetR-type" evidence="3">
    <location>
        <begin position="3"/>
        <end position="63"/>
    </location>
</feature>
<dbReference type="EMBL" id="MSZX01000004">
    <property type="protein sequence ID" value="OPA78630.1"/>
    <property type="molecule type" value="Genomic_DNA"/>
</dbReference>
<dbReference type="InterPro" id="IPR001647">
    <property type="entry name" value="HTH_TetR"/>
</dbReference>
<dbReference type="STRING" id="1324314.BVG16_12260"/>
<dbReference type="GO" id="GO:0003677">
    <property type="term" value="F:DNA binding"/>
    <property type="evidence" value="ECO:0007669"/>
    <property type="project" value="UniProtKB-UniRule"/>
</dbReference>
<dbReference type="PANTHER" id="PTHR43479:SF7">
    <property type="entry name" value="TETR-FAMILY TRANSCRIPTIONAL REGULATOR"/>
    <property type="match status" value="1"/>
</dbReference>
<dbReference type="InterPro" id="IPR050624">
    <property type="entry name" value="HTH-type_Tx_Regulator"/>
</dbReference>
<reference evidence="4 5" key="1">
    <citation type="submission" date="2017-01" db="EMBL/GenBank/DDBJ databases">
        <title>Genome analysis of Paenibacillus selenitrireducens ES3-24.</title>
        <authorList>
            <person name="Xu D."/>
            <person name="Yao R."/>
            <person name="Zheng S."/>
        </authorList>
    </citation>
    <scope>NUCLEOTIDE SEQUENCE [LARGE SCALE GENOMIC DNA]</scope>
    <source>
        <strain evidence="4 5">ES3-24</strain>
    </source>
</reference>
<feature type="DNA-binding region" description="H-T-H motif" evidence="2">
    <location>
        <begin position="26"/>
        <end position="45"/>
    </location>
</feature>
<evidence type="ECO:0000313" key="4">
    <source>
        <dbReference type="EMBL" id="OPA78630.1"/>
    </source>
</evidence>
<gene>
    <name evidence="4" type="ORF">BVG16_12260</name>
</gene>
<dbReference type="SUPFAM" id="SSF46689">
    <property type="entry name" value="Homeodomain-like"/>
    <property type="match status" value="1"/>
</dbReference>
<dbReference type="PROSITE" id="PS50977">
    <property type="entry name" value="HTH_TETR_2"/>
    <property type="match status" value="1"/>
</dbReference>
<keyword evidence="4" id="KW-0418">Kinase</keyword>